<evidence type="ECO:0000256" key="4">
    <source>
        <dbReference type="SAM" id="SignalP"/>
    </source>
</evidence>
<accession>A0ABV6IFN4</accession>
<evidence type="ECO:0000259" key="5">
    <source>
        <dbReference type="PROSITE" id="PS50887"/>
    </source>
</evidence>
<comment type="caution">
    <text evidence="6">The sequence shown here is derived from an EMBL/GenBank/DDBJ whole genome shotgun (WGS) entry which is preliminary data.</text>
</comment>
<comment type="catalytic activity">
    <reaction evidence="2">
        <text>2 GTP = 3',3'-c-di-GMP + 2 diphosphate</text>
        <dbReference type="Rhea" id="RHEA:24898"/>
        <dbReference type="ChEBI" id="CHEBI:33019"/>
        <dbReference type="ChEBI" id="CHEBI:37565"/>
        <dbReference type="ChEBI" id="CHEBI:58805"/>
        <dbReference type="EC" id="2.7.7.65"/>
    </reaction>
</comment>
<dbReference type="SUPFAM" id="SSF53850">
    <property type="entry name" value="Periplasmic binding protein-like II"/>
    <property type="match status" value="1"/>
</dbReference>
<feature type="transmembrane region" description="Helical" evidence="3">
    <location>
        <begin position="291"/>
        <end position="309"/>
    </location>
</feature>
<dbReference type="InterPro" id="IPR001638">
    <property type="entry name" value="Solute-binding_3/MltF_N"/>
</dbReference>
<keyword evidence="6" id="KW-0808">Transferase</keyword>
<dbReference type="GO" id="GO:0052621">
    <property type="term" value="F:diguanylate cyclase activity"/>
    <property type="evidence" value="ECO:0007669"/>
    <property type="project" value="UniProtKB-EC"/>
</dbReference>
<dbReference type="EMBL" id="JBHLXJ010000013">
    <property type="protein sequence ID" value="MFC0350650.1"/>
    <property type="molecule type" value="Genomic_DNA"/>
</dbReference>
<dbReference type="CDD" id="cd01949">
    <property type="entry name" value="GGDEF"/>
    <property type="match status" value="1"/>
</dbReference>
<evidence type="ECO:0000256" key="1">
    <source>
        <dbReference type="ARBA" id="ARBA00012528"/>
    </source>
</evidence>
<sequence length="499" mass="55703">MRIVLPLNSYSLLKPALLLLSALAFTDVSANTPASVANETPTSVTISFTSEESAYIQKAKPITMCVDPDWVPFERITPEGKHEGIGADLVQLVAQRVGLQLQLVPTKTWEESLAASKAGRCQITSFLNESASRAVWLQFTTPIFLDPNILVTREEHAYVGDLRGLSNEVLALPRGTMVEERIRQEFPNLRVVLTNTEDEAVELVSTRKADLTVRSLIVAAYAIKKEGLFNLKIAGQVPQFVNQLRIGVLKDETLLLSILDKGARTITPQEREMISNRHVSVKVQQGVDYRLFWKVLGVAVVLLLIVFYWNRKLSQLNRKLIHLAETDQLTGLYNRLKIDQTLNIEIHRAQRAAQVMSVIMLDIDFFKRVNDVYGHQAGDQLLVSVAELLRQRTREIDLVGRWGGEEFIVICPYTNLEGALSLAEDLRATVEQQQFTHEQHITISLGVSTYQEGDTGKDLVARADAALYAAKNAGRNRVRAQMLGQADDQVDGVKIVKLA</sequence>
<keyword evidence="7" id="KW-1185">Reference proteome</keyword>
<feature type="chain" id="PRO_5047105832" description="diguanylate cyclase" evidence="4">
    <location>
        <begin position="31"/>
        <end position="499"/>
    </location>
</feature>
<dbReference type="Gene3D" id="3.40.190.10">
    <property type="entry name" value="Periplasmic binding protein-like II"/>
    <property type="match status" value="2"/>
</dbReference>
<evidence type="ECO:0000313" key="7">
    <source>
        <dbReference type="Proteomes" id="UP001589844"/>
    </source>
</evidence>
<keyword evidence="3" id="KW-0472">Membrane</keyword>
<dbReference type="InterPro" id="IPR000160">
    <property type="entry name" value="GGDEF_dom"/>
</dbReference>
<dbReference type="SUPFAM" id="SSF55073">
    <property type="entry name" value="Nucleotide cyclase"/>
    <property type="match status" value="1"/>
</dbReference>
<dbReference type="PROSITE" id="PS50887">
    <property type="entry name" value="GGDEF"/>
    <property type="match status" value="1"/>
</dbReference>
<dbReference type="Proteomes" id="UP001589844">
    <property type="component" value="Unassembled WGS sequence"/>
</dbReference>
<dbReference type="RefSeq" id="WP_390213134.1">
    <property type="nucleotide sequence ID" value="NZ_JBHLXJ010000013.1"/>
</dbReference>
<name>A0ABV6IFN4_9BURK</name>
<dbReference type="SMART" id="SM00267">
    <property type="entry name" value="GGDEF"/>
    <property type="match status" value="1"/>
</dbReference>
<keyword evidence="3" id="KW-1133">Transmembrane helix</keyword>
<keyword evidence="3" id="KW-0812">Transmembrane</keyword>
<dbReference type="Pfam" id="PF00990">
    <property type="entry name" value="GGDEF"/>
    <property type="match status" value="1"/>
</dbReference>
<keyword evidence="4" id="KW-0732">Signal</keyword>
<protein>
    <recommendedName>
        <fullName evidence="1">diguanylate cyclase</fullName>
        <ecNumber evidence="1">2.7.7.65</ecNumber>
    </recommendedName>
</protein>
<dbReference type="Gene3D" id="3.30.70.270">
    <property type="match status" value="1"/>
</dbReference>
<dbReference type="EC" id="2.7.7.65" evidence="1"/>
<proteinExistence type="predicted"/>
<dbReference type="SMART" id="SM00062">
    <property type="entry name" value="PBPb"/>
    <property type="match status" value="1"/>
</dbReference>
<feature type="domain" description="GGDEF" evidence="5">
    <location>
        <begin position="354"/>
        <end position="483"/>
    </location>
</feature>
<dbReference type="InterPro" id="IPR050469">
    <property type="entry name" value="Diguanylate_Cyclase"/>
</dbReference>
<dbReference type="PANTHER" id="PTHR45138">
    <property type="entry name" value="REGULATORY COMPONENTS OF SENSORY TRANSDUCTION SYSTEM"/>
    <property type="match status" value="1"/>
</dbReference>
<evidence type="ECO:0000256" key="2">
    <source>
        <dbReference type="ARBA" id="ARBA00034247"/>
    </source>
</evidence>
<dbReference type="PANTHER" id="PTHR45138:SF9">
    <property type="entry name" value="DIGUANYLATE CYCLASE DGCM-RELATED"/>
    <property type="match status" value="1"/>
</dbReference>
<evidence type="ECO:0000313" key="6">
    <source>
        <dbReference type="EMBL" id="MFC0350650.1"/>
    </source>
</evidence>
<dbReference type="CDD" id="cd13708">
    <property type="entry name" value="PBP2_BvgS_like_1"/>
    <property type="match status" value="1"/>
</dbReference>
<feature type="signal peptide" evidence="4">
    <location>
        <begin position="1"/>
        <end position="30"/>
    </location>
</feature>
<evidence type="ECO:0000256" key="3">
    <source>
        <dbReference type="SAM" id="Phobius"/>
    </source>
</evidence>
<gene>
    <name evidence="6" type="ORF">ACFFJH_12575</name>
</gene>
<dbReference type="NCBIfam" id="TIGR00254">
    <property type="entry name" value="GGDEF"/>
    <property type="match status" value="1"/>
</dbReference>
<dbReference type="InterPro" id="IPR043128">
    <property type="entry name" value="Rev_trsase/Diguanyl_cyclase"/>
</dbReference>
<reference evidence="6 7" key="1">
    <citation type="submission" date="2024-09" db="EMBL/GenBank/DDBJ databases">
        <authorList>
            <person name="Sun Q."/>
            <person name="Mori K."/>
        </authorList>
    </citation>
    <scope>NUCLEOTIDE SEQUENCE [LARGE SCALE GENOMIC DNA]</scope>
    <source>
        <strain evidence="6 7">CCM 8677</strain>
    </source>
</reference>
<organism evidence="6 7">
    <name type="scientific">Undibacterium danionis</name>
    <dbReference type="NCBI Taxonomy" id="1812100"/>
    <lineage>
        <taxon>Bacteria</taxon>
        <taxon>Pseudomonadati</taxon>
        <taxon>Pseudomonadota</taxon>
        <taxon>Betaproteobacteria</taxon>
        <taxon>Burkholderiales</taxon>
        <taxon>Oxalobacteraceae</taxon>
        <taxon>Undibacterium</taxon>
    </lineage>
</organism>
<keyword evidence="6" id="KW-0548">Nucleotidyltransferase</keyword>
<dbReference type="Pfam" id="PF00497">
    <property type="entry name" value="SBP_bac_3"/>
    <property type="match status" value="1"/>
</dbReference>
<dbReference type="InterPro" id="IPR029787">
    <property type="entry name" value="Nucleotide_cyclase"/>
</dbReference>